<dbReference type="SUPFAM" id="SSF56059">
    <property type="entry name" value="Glutathione synthetase ATP-binding domain-like"/>
    <property type="match status" value="1"/>
</dbReference>
<dbReference type="PANTHER" id="PTHR43585:SF2">
    <property type="entry name" value="ATP-GRASP ENZYME FSQD"/>
    <property type="match status" value="1"/>
</dbReference>
<protein>
    <recommendedName>
        <fullName evidence="5">ATP-grasp domain-containing protein</fullName>
    </recommendedName>
</protein>
<name>A0A1L8QSQ3_9ENTE</name>
<dbReference type="STRING" id="328396.RU93_GL002058"/>
<gene>
    <name evidence="6" type="ORF">RU93_GL002058</name>
</gene>
<dbReference type="GO" id="GO:0016874">
    <property type="term" value="F:ligase activity"/>
    <property type="evidence" value="ECO:0007669"/>
    <property type="project" value="UniProtKB-KW"/>
</dbReference>
<reference evidence="6 7" key="1">
    <citation type="submission" date="2014-12" db="EMBL/GenBank/DDBJ databases">
        <title>Draft genome sequences of 29 type strains of Enterococci.</title>
        <authorList>
            <person name="Zhong Z."/>
            <person name="Sun Z."/>
            <person name="Liu W."/>
            <person name="Zhang W."/>
            <person name="Zhang H."/>
        </authorList>
    </citation>
    <scope>NUCLEOTIDE SEQUENCE [LARGE SCALE GENOMIC DNA]</scope>
    <source>
        <strain evidence="6 7">DSM 17690</strain>
    </source>
</reference>
<dbReference type="RefSeq" id="WP_071874763.1">
    <property type="nucleotide sequence ID" value="NZ_JBHSHF010000023.1"/>
</dbReference>
<evidence type="ECO:0000259" key="5">
    <source>
        <dbReference type="PROSITE" id="PS50975"/>
    </source>
</evidence>
<evidence type="ECO:0000313" key="6">
    <source>
        <dbReference type="EMBL" id="OJG10542.1"/>
    </source>
</evidence>
<dbReference type="PROSITE" id="PS50975">
    <property type="entry name" value="ATP_GRASP"/>
    <property type="match status" value="1"/>
</dbReference>
<keyword evidence="2 4" id="KW-0547">Nucleotide-binding</keyword>
<evidence type="ECO:0000256" key="3">
    <source>
        <dbReference type="ARBA" id="ARBA00022840"/>
    </source>
</evidence>
<dbReference type="OrthoDB" id="24041at2"/>
<keyword evidence="3 4" id="KW-0067">ATP-binding</keyword>
<evidence type="ECO:0000313" key="7">
    <source>
        <dbReference type="Proteomes" id="UP000182149"/>
    </source>
</evidence>
<dbReference type="Gene3D" id="3.30.470.20">
    <property type="entry name" value="ATP-grasp fold, B domain"/>
    <property type="match status" value="1"/>
</dbReference>
<dbReference type="GO" id="GO:0005524">
    <property type="term" value="F:ATP binding"/>
    <property type="evidence" value="ECO:0007669"/>
    <property type="project" value="UniProtKB-UniRule"/>
</dbReference>
<evidence type="ECO:0000256" key="4">
    <source>
        <dbReference type="PROSITE-ProRule" id="PRU00409"/>
    </source>
</evidence>
<feature type="domain" description="ATP-grasp" evidence="5">
    <location>
        <begin position="121"/>
        <end position="311"/>
    </location>
</feature>
<dbReference type="PANTHER" id="PTHR43585">
    <property type="entry name" value="FUMIPYRROLE BIOSYNTHESIS PROTEIN C"/>
    <property type="match status" value="1"/>
</dbReference>
<dbReference type="Proteomes" id="UP000182149">
    <property type="component" value="Unassembled WGS sequence"/>
</dbReference>
<dbReference type="Gene3D" id="3.30.1490.20">
    <property type="entry name" value="ATP-grasp fold, A domain"/>
    <property type="match status" value="1"/>
</dbReference>
<evidence type="ECO:0000256" key="2">
    <source>
        <dbReference type="ARBA" id="ARBA00022741"/>
    </source>
</evidence>
<evidence type="ECO:0000256" key="1">
    <source>
        <dbReference type="ARBA" id="ARBA00022598"/>
    </source>
</evidence>
<comment type="caution">
    <text evidence="6">The sequence shown here is derived from an EMBL/GenBank/DDBJ whole genome shotgun (WGS) entry which is preliminary data.</text>
</comment>
<proteinExistence type="predicted"/>
<organism evidence="6 7">
    <name type="scientific">Enterococcus aquimarinus</name>
    <dbReference type="NCBI Taxonomy" id="328396"/>
    <lineage>
        <taxon>Bacteria</taxon>
        <taxon>Bacillati</taxon>
        <taxon>Bacillota</taxon>
        <taxon>Bacilli</taxon>
        <taxon>Lactobacillales</taxon>
        <taxon>Enterococcaceae</taxon>
        <taxon>Enterococcus</taxon>
    </lineage>
</organism>
<dbReference type="InterPro" id="IPR011761">
    <property type="entry name" value="ATP-grasp"/>
</dbReference>
<accession>A0A1L8QSQ3</accession>
<sequence length="400" mass="46960">MINKRNFILISPHFPENFTPFAQRLKEENFQTLGIADVPYEQLTDRLKEALTDYYQVSDMENYQQVYQAVAYFAYKYGRIDRIESHNEHWLELDAHLRTDFNVPGYHLTEIPKIRRKSNMKEIFRSIGLPVAKGRVFSDFSDALQLVQELHYPVIIKPDSGVGATDTYKIDHPHDLETFFTTWQADVPYIMEEFILGEIETFDGIADQDGRVVFYSTFHYSEAVLDTVEKNSEMFYFIPREIPQDIIEMGKKIVEAFQVKERFFHLEFFRTTDGKLIPLEVNMRPPGGLSIDMFNYANDIDVFQEYATIVKDNQFRANVTRPYHCAYVSRKYTNQPYRYSNEQVREQIGAGLIQCQSIPGIFAQIMGDEGYLIRSATKKELFEWIQLIHQRTEEVTHDAF</sequence>
<dbReference type="EMBL" id="JXKD01000007">
    <property type="protein sequence ID" value="OJG10542.1"/>
    <property type="molecule type" value="Genomic_DNA"/>
</dbReference>
<keyword evidence="1" id="KW-0436">Ligase</keyword>
<dbReference type="AlphaFoldDB" id="A0A1L8QSQ3"/>
<dbReference type="InterPro" id="IPR052032">
    <property type="entry name" value="ATP-dep_AA_Ligase"/>
</dbReference>
<dbReference type="Pfam" id="PF13535">
    <property type="entry name" value="ATP-grasp_4"/>
    <property type="match status" value="1"/>
</dbReference>
<dbReference type="InterPro" id="IPR013815">
    <property type="entry name" value="ATP_grasp_subdomain_1"/>
</dbReference>
<keyword evidence="7" id="KW-1185">Reference proteome</keyword>
<dbReference type="GO" id="GO:0046872">
    <property type="term" value="F:metal ion binding"/>
    <property type="evidence" value="ECO:0007669"/>
    <property type="project" value="InterPro"/>
</dbReference>
<dbReference type="Gene3D" id="3.40.50.20">
    <property type="match status" value="1"/>
</dbReference>